<evidence type="ECO:0000313" key="1">
    <source>
        <dbReference type="EMBL" id="MBG6137415.1"/>
    </source>
</evidence>
<dbReference type="Proteomes" id="UP000622552">
    <property type="component" value="Unassembled WGS sequence"/>
</dbReference>
<protein>
    <submittedName>
        <fullName evidence="1">Uncharacterized protein</fullName>
    </submittedName>
</protein>
<gene>
    <name evidence="1" type="ORF">IW245_003609</name>
</gene>
<sequence length="51" mass="5674">MTSREHAERVLDTHVENLIGSCGRCYADTGRVTPAPCPTRRAARRYLDSPS</sequence>
<keyword evidence="2" id="KW-1185">Reference proteome</keyword>
<name>A0A8J7KGI7_9ACTN</name>
<reference evidence="1" key="1">
    <citation type="submission" date="2020-11" db="EMBL/GenBank/DDBJ databases">
        <title>Sequencing the genomes of 1000 actinobacteria strains.</title>
        <authorList>
            <person name="Klenk H.-P."/>
        </authorList>
    </citation>
    <scope>NUCLEOTIDE SEQUENCE</scope>
    <source>
        <strain evidence="1">DSM 45356</strain>
    </source>
</reference>
<dbReference type="RefSeq" id="WP_203787615.1">
    <property type="nucleotide sequence ID" value="NZ_BONS01000020.1"/>
</dbReference>
<accession>A0A8J7KGI7</accession>
<evidence type="ECO:0000313" key="2">
    <source>
        <dbReference type="Proteomes" id="UP000622552"/>
    </source>
</evidence>
<dbReference type="AlphaFoldDB" id="A0A8J7KGI7"/>
<dbReference type="EMBL" id="JADOUF010000001">
    <property type="protein sequence ID" value="MBG6137415.1"/>
    <property type="molecule type" value="Genomic_DNA"/>
</dbReference>
<proteinExistence type="predicted"/>
<organism evidence="1 2">
    <name type="scientific">Longispora fulva</name>
    <dbReference type="NCBI Taxonomy" id="619741"/>
    <lineage>
        <taxon>Bacteria</taxon>
        <taxon>Bacillati</taxon>
        <taxon>Actinomycetota</taxon>
        <taxon>Actinomycetes</taxon>
        <taxon>Micromonosporales</taxon>
        <taxon>Micromonosporaceae</taxon>
        <taxon>Longispora</taxon>
    </lineage>
</organism>
<comment type="caution">
    <text evidence="1">The sequence shown here is derived from an EMBL/GenBank/DDBJ whole genome shotgun (WGS) entry which is preliminary data.</text>
</comment>